<dbReference type="Pfam" id="PF00528">
    <property type="entry name" value="BPD_transp_1"/>
    <property type="match status" value="1"/>
</dbReference>
<evidence type="ECO:0000256" key="8">
    <source>
        <dbReference type="ARBA" id="ARBA00025323"/>
    </source>
</evidence>
<keyword evidence="4 9" id="KW-0812">Transmembrane</keyword>
<comment type="subcellular location">
    <subcellularLocation>
        <location evidence="1">Membrane</location>
        <topology evidence="1">Multi-pass membrane protein</topology>
    </subcellularLocation>
</comment>
<dbReference type="RefSeq" id="WP_014425871.1">
    <property type="nucleotide sequence ID" value="NZ_FRBC01000003.1"/>
</dbReference>
<feature type="transmembrane region" description="Helical" evidence="9">
    <location>
        <begin position="27"/>
        <end position="53"/>
    </location>
</feature>
<dbReference type="GO" id="GO:0005886">
    <property type="term" value="C:plasma membrane"/>
    <property type="evidence" value="ECO:0007669"/>
    <property type="project" value="InterPro"/>
</dbReference>
<evidence type="ECO:0000313" key="11">
    <source>
        <dbReference type="EMBL" id="SHK38117.1"/>
    </source>
</evidence>
<feature type="transmembrane region" description="Helical" evidence="9">
    <location>
        <begin position="210"/>
        <end position="235"/>
    </location>
</feature>
<dbReference type="Proteomes" id="UP000184263">
    <property type="component" value="Unassembled WGS sequence"/>
</dbReference>
<evidence type="ECO:0000256" key="6">
    <source>
        <dbReference type="ARBA" id="ARBA00023032"/>
    </source>
</evidence>
<evidence type="ECO:0000256" key="9">
    <source>
        <dbReference type="SAM" id="Phobius"/>
    </source>
</evidence>
<proteinExistence type="predicted"/>
<feature type="domain" description="ABC transmembrane type-1" evidence="10">
    <location>
        <begin position="73"/>
        <end position="276"/>
    </location>
</feature>
<feature type="transmembrane region" description="Helical" evidence="9">
    <location>
        <begin position="255"/>
        <end position="275"/>
    </location>
</feature>
<evidence type="ECO:0000256" key="4">
    <source>
        <dbReference type="ARBA" id="ARBA00022692"/>
    </source>
</evidence>
<evidence type="ECO:0000256" key="5">
    <source>
        <dbReference type="ARBA" id="ARBA00022989"/>
    </source>
</evidence>
<feature type="transmembrane region" description="Helical" evidence="9">
    <location>
        <begin position="144"/>
        <end position="169"/>
    </location>
</feature>
<dbReference type="EMBL" id="FRBC01000003">
    <property type="protein sequence ID" value="SHK38117.1"/>
    <property type="molecule type" value="Genomic_DNA"/>
</dbReference>
<dbReference type="AlphaFoldDB" id="A0A1M6S0K3"/>
<feature type="transmembrane region" description="Helical" evidence="9">
    <location>
        <begin position="111"/>
        <end position="132"/>
    </location>
</feature>
<dbReference type="Gene3D" id="1.10.3720.10">
    <property type="entry name" value="MetI-like"/>
    <property type="match status" value="1"/>
</dbReference>
<keyword evidence="3" id="KW-0813">Transport</keyword>
<dbReference type="SUPFAM" id="SSF161098">
    <property type="entry name" value="MetI-like"/>
    <property type="match status" value="1"/>
</dbReference>
<dbReference type="OrthoDB" id="9808619at2"/>
<dbReference type="InterPro" id="IPR035906">
    <property type="entry name" value="MetI-like_sf"/>
</dbReference>
<organism evidence="11 12">
    <name type="scientific">Selenomonas ruminantium</name>
    <dbReference type="NCBI Taxonomy" id="971"/>
    <lineage>
        <taxon>Bacteria</taxon>
        <taxon>Bacillati</taxon>
        <taxon>Bacillota</taxon>
        <taxon>Negativicutes</taxon>
        <taxon>Selenomonadales</taxon>
        <taxon>Selenomonadaceae</taxon>
        <taxon>Selenomonas</taxon>
    </lineage>
</organism>
<accession>A0A1M6S0K3</accession>
<dbReference type="OMA" id="NEYNFVA"/>
<comment type="subunit">
    <text evidence="2">The complex is composed of two ATP-binding proteins (CysA), two transmembrane proteins (CysT and CysW) and a solute-binding protein (CysP).</text>
</comment>
<gene>
    <name evidence="11" type="ORF">SAMN05216582_10342</name>
</gene>
<dbReference type="NCBIfam" id="TIGR00969">
    <property type="entry name" value="3a0106s02"/>
    <property type="match status" value="1"/>
</dbReference>
<protein>
    <submittedName>
        <fullName evidence="11">Sulfate transport system permease protein</fullName>
    </submittedName>
</protein>
<dbReference type="GO" id="GO:0015419">
    <property type="term" value="F:ABC-type sulfate transporter activity"/>
    <property type="evidence" value="ECO:0007669"/>
    <property type="project" value="InterPro"/>
</dbReference>
<evidence type="ECO:0000256" key="2">
    <source>
        <dbReference type="ARBA" id="ARBA00011779"/>
    </source>
</evidence>
<dbReference type="PROSITE" id="PS50928">
    <property type="entry name" value="ABC_TM1"/>
    <property type="match status" value="1"/>
</dbReference>
<dbReference type="InterPro" id="IPR011866">
    <property type="entry name" value="CysW_permease"/>
</dbReference>
<dbReference type="NCBIfam" id="TIGR02140">
    <property type="entry name" value="permease_CysW"/>
    <property type="match status" value="1"/>
</dbReference>
<sequence length="291" mass="31936">MEAVTKLAKPVAGSQSRFLKTETIVKWSLILTGAAFLVVMMILPLILIGVEALGKGWNAYLAALNEPFARKALWLTAEATVLSVVSNTIFGLAAAWLLTKFDFRGKTLLGSIIDLPFAVSPVVAGLFFIMLFGRLSPFYDTLQAYHIAVVFAVPGIVLATIFVTLPFIARSIIPVMEGQGRDEEEAAALMGASGWRIFWQITLPNIKWGLMYGIILCTARAMGEFGAVSVVSGHIRGKTNTLPLHIEILYNEYNFTAAFAVSSILVGLAVLVLILRNFVEWRMERKDDHEV</sequence>
<reference evidence="11 12" key="1">
    <citation type="submission" date="2016-11" db="EMBL/GenBank/DDBJ databases">
        <authorList>
            <person name="Jaros S."/>
            <person name="Januszkiewicz K."/>
            <person name="Wedrychowicz H."/>
        </authorList>
    </citation>
    <scope>NUCLEOTIDE SEQUENCE [LARGE SCALE GENOMIC DNA]</scope>
    <source>
        <strain evidence="11 12">HD4</strain>
    </source>
</reference>
<dbReference type="InterPro" id="IPR000515">
    <property type="entry name" value="MetI-like"/>
</dbReference>
<evidence type="ECO:0000256" key="7">
    <source>
        <dbReference type="ARBA" id="ARBA00023136"/>
    </source>
</evidence>
<name>A0A1M6S0K3_SELRU</name>
<feature type="transmembrane region" description="Helical" evidence="9">
    <location>
        <begin position="73"/>
        <end position="99"/>
    </location>
</feature>
<comment type="function">
    <text evidence="8">Part of the ABC transporter complex CysAWTP (TC 3.A.1.6.1) involved in sulfate/thiosulfate import. Probably responsible for the translocation of the substrate across the membrane.</text>
</comment>
<dbReference type="PANTHER" id="PTHR30406">
    <property type="entry name" value="SULFATE TRANSPORT SYSTEM PERMEASE PROTEIN"/>
    <property type="match status" value="1"/>
</dbReference>
<dbReference type="InterPro" id="IPR005667">
    <property type="entry name" value="Sulph_transpt2"/>
</dbReference>
<dbReference type="PANTHER" id="PTHR30406:SF1">
    <property type="entry name" value="SULFATE TRANSPORT SYSTEM PERMEASE PROTEIN CYSW"/>
    <property type="match status" value="1"/>
</dbReference>
<evidence type="ECO:0000256" key="3">
    <source>
        <dbReference type="ARBA" id="ARBA00022448"/>
    </source>
</evidence>
<keyword evidence="6" id="KW-0764">Sulfate transport</keyword>
<keyword evidence="7 9" id="KW-0472">Membrane</keyword>
<keyword evidence="5 9" id="KW-1133">Transmembrane helix</keyword>
<evidence type="ECO:0000256" key="1">
    <source>
        <dbReference type="ARBA" id="ARBA00004141"/>
    </source>
</evidence>
<dbReference type="CDD" id="cd06261">
    <property type="entry name" value="TM_PBP2"/>
    <property type="match status" value="1"/>
</dbReference>
<evidence type="ECO:0000259" key="10">
    <source>
        <dbReference type="PROSITE" id="PS50928"/>
    </source>
</evidence>
<evidence type="ECO:0000313" key="12">
    <source>
        <dbReference type="Proteomes" id="UP000184263"/>
    </source>
</evidence>